<evidence type="ECO:0000313" key="3">
    <source>
        <dbReference type="Proteomes" id="UP000295164"/>
    </source>
</evidence>
<dbReference type="Proteomes" id="UP000295164">
    <property type="component" value="Unassembled WGS sequence"/>
</dbReference>
<gene>
    <name evidence="2" type="ORF">E0486_00890</name>
</gene>
<evidence type="ECO:0000313" key="2">
    <source>
        <dbReference type="EMBL" id="TCZ74893.1"/>
    </source>
</evidence>
<dbReference type="OrthoDB" id="1293445at2"/>
<dbReference type="EMBL" id="SKFH01000001">
    <property type="protein sequence ID" value="TCZ74893.1"/>
    <property type="molecule type" value="Genomic_DNA"/>
</dbReference>
<accession>A0A4R4E7K1</accession>
<organism evidence="2 3">
    <name type="scientific">Flaviaesturariibacter aridisoli</name>
    <dbReference type="NCBI Taxonomy" id="2545761"/>
    <lineage>
        <taxon>Bacteria</taxon>
        <taxon>Pseudomonadati</taxon>
        <taxon>Bacteroidota</taxon>
        <taxon>Chitinophagia</taxon>
        <taxon>Chitinophagales</taxon>
        <taxon>Chitinophagaceae</taxon>
        <taxon>Flaviaestuariibacter</taxon>
    </lineage>
</organism>
<keyword evidence="3" id="KW-1185">Reference proteome</keyword>
<sequence>MRKCLFWAALIVAGSAQAQRVNVRWSEESKTELEYGSLVKGSGTEMVKLCFESHGGGWFSKKSVTPILSRYTDRLVEQGVRSFSVDEDNVKFDNLLSVGNNLFMFTNRYEKSDKSTSFYAQKIDAKTLAPTGRPINLGVMAALDRSRQSDANYELSKDSSKILMFGLSPYSKKGNEKYYMSVFDANMNKMWDNTVELPYLDKFVVIFDYVVTNSGDVGVLIKHYDKEVKKEKVREDGANVPAYKAKFLLYTKGSTKPKEYVLDVNDKFVHELQVTSDANNNLTMFGLYKNKYDGYVNGYFITKVNAGGTNVDMVKMEAFPEDMVTLIKKDKQGSDREKDPGLSSNFSLADVVTREDGSTDYLLEYYKMVMVTTSSSSGNGFYTSRTYPVYYYGDVVDVHVKPGKPTGFVRVPKYQQTSYTNLYSSFKAITRNNKLFMFYNDDRDNVDRDINKRPDDMVKFNKSILAMATVDGNDNLTRAQVYDHKEMKLTTCVRVSRRIGNDAIGLYAQRMGGLFSSAKDMVGILALQ</sequence>
<dbReference type="RefSeq" id="WP_131850248.1">
    <property type="nucleotide sequence ID" value="NZ_SKFH01000001.1"/>
</dbReference>
<name>A0A4R4E7K1_9BACT</name>
<evidence type="ECO:0000256" key="1">
    <source>
        <dbReference type="SAM" id="SignalP"/>
    </source>
</evidence>
<feature type="signal peptide" evidence="1">
    <location>
        <begin position="1"/>
        <end position="18"/>
    </location>
</feature>
<proteinExistence type="predicted"/>
<reference evidence="2 3" key="1">
    <citation type="submission" date="2019-03" db="EMBL/GenBank/DDBJ databases">
        <authorList>
            <person name="Kim M.K.M."/>
        </authorList>
    </citation>
    <scope>NUCLEOTIDE SEQUENCE [LARGE SCALE GENOMIC DNA]</scope>
    <source>
        <strain evidence="2 3">17J68-15</strain>
    </source>
</reference>
<keyword evidence="1" id="KW-0732">Signal</keyword>
<comment type="caution">
    <text evidence="2">The sequence shown here is derived from an EMBL/GenBank/DDBJ whole genome shotgun (WGS) entry which is preliminary data.</text>
</comment>
<dbReference type="AlphaFoldDB" id="A0A4R4E7K1"/>
<feature type="chain" id="PRO_5020613337" evidence="1">
    <location>
        <begin position="19"/>
        <end position="528"/>
    </location>
</feature>
<protein>
    <submittedName>
        <fullName evidence="2">Uncharacterized protein</fullName>
    </submittedName>
</protein>